<dbReference type="Pfam" id="PF12728">
    <property type="entry name" value="HTH_17"/>
    <property type="match status" value="1"/>
</dbReference>
<protein>
    <recommendedName>
        <fullName evidence="1">Helix-turn-helix domain-containing protein</fullName>
    </recommendedName>
</protein>
<dbReference type="PANTHER" id="PTHR34585:SF22">
    <property type="entry name" value="HELIX-TURN-HELIX DOMAIN-CONTAINING PROTEIN"/>
    <property type="match status" value="1"/>
</dbReference>
<dbReference type="EMBL" id="QEAS01000008">
    <property type="protein sequence ID" value="PWG80677.1"/>
    <property type="molecule type" value="Genomic_DNA"/>
</dbReference>
<comment type="caution">
    <text evidence="2">The sequence shown here is derived from an EMBL/GenBank/DDBJ whole genome shotgun (WGS) entry which is preliminary data.</text>
</comment>
<dbReference type="PANTHER" id="PTHR34585">
    <property type="match status" value="1"/>
</dbReference>
<dbReference type="OrthoDB" id="1524679at2"/>
<dbReference type="InterPro" id="IPR009061">
    <property type="entry name" value="DNA-bd_dom_put_sf"/>
</dbReference>
<accession>A0A2U2PGY3</accession>
<proteinExistence type="predicted"/>
<keyword evidence="3" id="KW-1185">Reference proteome</keyword>
<gene>
    <name evidence="2" type="ORF">DDR33_11700</name>
</gene>
<dbReference type="RefSeq" id="WP_109415963.1">
    <property type="nucleotide sequence ID" value="NZ_QEAS01000008.1"/>
</dbReference>
<reference evidence="2 3" key="1">
    <citation type="submission" date="2018-04" db="EMBL/GenBank/DDBJ databases">
        <title>Pedobacter chongqingensis sp. nov., isolated from a rottenly hemp rope.</title>
        <authorList>
            <person name="Cai Y."/>
        </authorList>
    </citation>
    <scope>NUCLEOTIDE SEQUENCE [LARGE SCALE GENOMIC DNA]</scope>
    <source>
        <strain evidence="2 3">FJ4-8</strain>
    </source>
</reference>
<name>A0A2U2PGY3_9SPHI</name>
<evidence type="ECO:0000313" key="2">
    <source>
        <dbReference type="EMBL" id="PWG80677.1"/>
    </source>
</evidence>
<dbReference type="Proteomes" id="UP000245647">
    <property type="component" value="Unassembled WGS sequence"/>
</dbReference>
<organism evidence="2 3">
    <name type="scientific">Pararcticibacter amylolyticus</name>
    <dbReference type="NCBI Taxonomy" id="2173175"/>
    <lineage>
        <taxon>Bacteria</taxon>
        <taxon>Pseudomonadati</taxon>
        <taxon>Bacteroidota</taxon>
        <taxon>Sphingobacteriia</taxon>
        <taxon>Sphingobacteriales</taxon>
        <taxon>Sphingobacteriaceae</taxon>
        <taxon>Pararcticibacter</taxon>
    </lineage>
</organism>
<evidence type="ECO:0000313" key="3">
    <source>
        <dbReference type="Proteomes" id="UP000245647"/>
    </source>
</evidence>
<evidence type="ECO:0000259" key="1">
    <source>
        <dbReference type="Pfam" id="PF12728"/>
    </source>
</evidence>
<feature type="domain" description="Helix-turn-helix" evidence="1">
    <location>
        <begin position="37"/>
        <end position="84"/>
    </location>
</feature>
<dbReference type="SUPFAM" id="SSF46955">
    <property type="entry name" value="Putative DNA-binding domain"/>
    <property type="match status" value="1"/>
</dbReference>
<dbReference type="AlphaFoldDB" id="A0A2U2PGY3"/>
<sequence length="85" mass="10155">MKLILRLTRSAFQAVRLLAEIATELKDNRRPPREEVWLDNVQAASYLNVSIRTIYTYKINGTLKAYRIGRRDYYRQSDIFRMKQS</sequence>
<dbReference type="InterPro" id="IPR041657">
    <property type="entry name" value="HTH_17"/>
</dbReference>